<comment type="caution">
    <text evidence="9">The sequence shown here is derived from an EMBL/GenBank/DDBJ whole genome shotgun (WGS) entry which is preliminary data.</text>
</comment>
<feature type="transmembrane region" description="Helical" evidence="7">
    <location>
        <begin position="178"/>
        <end position="194"/>
    </location>
</feature>
<accession>A0A5S5BVA7</accession>
<dbReference type="Proteomes" id="UP000323257">
    <property type="component" value="Unassembled WGS sequence"/>
</dbReference>
<dbReference type="GO" id="GO:0004252">
    <property type="term" value="F:serine-type endopeptidase activity"/>
    <property type="evidence" value="ECO:0007669"/>
    <property type="project" value="InterPro"/>
</dbReference>
<dbReference type="InterPro" id="IPR022764">
    <property type="entry name" value="Peptidase_S54_rhomboid_dom"/>
</dbReference>
<dbReference type="InterPro" id="IPR050925">
    <property type="entry name" value="Rhomboid_protease_S54"/>
</dbReference>
<reference evidence="9 10" key="1">
    <citation type="submission" date="2019-07" db="EMBL/GenBank/DDBJ databases">
        <title>Genomic Encyclopedia of Type Strains, Phase III (KMG-III): the genomes of soil and plant-associated and newly described type strains.</title>
        <authorList>
            <person name="Whitman W."/>
        </authorList>
    </citation>
    <scope>NUCLEOTIDE SEQUENCE [LARGE SCALE GENOMIC DNA]</scope>
    <source>
        <strain evidence="9 10">BL24</strain>
    </source>
</reference>
<keyword evidence="10" id="KW-1185">Reference proteome</keyword>
<evidence type="ECO:0000256" key="5">
    <source>
        <dbReference type="ARBA" id="ARBA00022989"/>
    </source>
</evidence>
<keyword evidence="5 7" id="KW-1133">Transmembrane helix</keyword>
<comment type="subcellular location">
    <subcellularLocation>
        <location evidence="1">Membrane</location>
        <topology evidence="1">Multi-pass membrane protein</topology>
    </subcellularLocation>
</comment>
<dbReference type="RefSeq" id="WP_148931787.1">
    <property type="nucleotide sequence ID" value="NZ_VNHS01000010.1"/>
</dbReference>
<evidence type="ECO:0000259" key="8">
    <source>
        <dbReference type="Pfam" id="PF01694"/>
    </source>
</evidence>
<proteinExistence type="inferred from homology"/>
<evidence type="ECO:0000256" key="4">
    <source>
        <dbReference type="ARBA" id="ARBA00022801"/>
    </source>
</evidence>
<name>A0A5S5BVA7_9BACL</name>
<dbReference type="SUPFAM" id="SSF144091">
    <property type="entry name" value="Rhomboid-like"/>
    <property type="match status" value="1"/>
</dbReference>
<dbReference type="PANTHER" id="PTHR43731:SF14">
    <property type="entry name" value="PRESENILIN-ASSOCIATED RHOMBOID-LIKE PROTEIN, MITOCHONDRIAL"/>
    <property type="match status" value="1"/>
</dbReference>
<dbReference type="GO" id="GO:0006508">
    <property type="term" value="P:proteolysis"/>
    <property type="evidence" value="ECO:0007669"/>
    <property type="project" value="UniProtKB-KW"/>
</dbReference>
<dbReference type="OrthoDB" id="9813074at2"/>
<protein>
    <submittedName>
        <fullName evidence="9">Rhomboid protease GluP</fullName>
    </submittedName>
</protein>
<evidence type="ECO:0000256" key="7">
    <source>
        <dbReference type="SAM" id="Phobius"/>
    </source>
</evidence>
<keyword evidence="3 7" id="KW-0812">Transmembrane</keyword>
<evidence type="ECO:0000256" key="2">
    <source>
        <dbReference type="ARBA" id="ARBA00009045"/>
    </source>
</evidence>
<feature type="transmembrane region" description="Helical" evidence="7">
    <location>
        <begin position="12"/>
        <end position="32"/>
    </location>
</feature>
<keyword evidence="6 7" id="KW-0472">Membrane</keyword>
<feature type="transmembrane region" description="Helical" evidence="7">
    <location>
        <begin position="157"/>
        <end position="172"/>
    </location>
</feature>
<feature type="transmembrane region" description="Helical" evidence="7">
    <location>
        <begin position="101"/>
        <end position="119"/>
    </location>
</feature>
<dbReference type="EMBL" id="VNHS01000010">
    <property type="protein sequence ID" value="TYP71121.1"/>
    <property type="molecule type" value="Genomic_DNA"/>
</dbReference>
<keyword evidence="4" id="KW-0378">Hydrolase</keyword>
<sequence length="202" mass="22850">MIFLRYEGFRSYLKLYPITVAILAINIALFVYDFWLGGDHYFIRNGVLLVDPYTDYFSFDEPWRYVTSIFLHGGFDHLLFNCFAILVFAPPLERILGKFNYAFFYLFAGIMGNACTALLETDTISSLGASGAIYGVYGIYLYLALFKKAMDEGSRRTVYTILIFGIIASLLSPNTNVWAHLGGAIAGFGFGFLYDKVLNTRK</sequence>
<feature type="transmembrane region" description="Helical" evidence="7">
    <location>
        <begin position="125"/>
        <end position="145"/>
    </location>
</feature>
<feature type="domain" description="Peptidase S54 rhomboid" evidence="8">
    <location>
        <begin position="61"/>
        <end position="194"/>
    </location>
</feature>
<dbReference type="InterPro" id="IPR035952">
    <property type="entry name" value="Rhomboid-like_sf"/>
</dbReference>
<evidence type="ECO:0000256" key="3">
    <source>
        <dbReference type="ARBA" id="ARBA00022692"/>
    </source>
</evidence>
<dbReference type="Pfam" id="PF01694">
    <property type="entry name" value="Rhomboid"/>
    <property type="match status" value="1"/>
</dbReference>
<keyword evidence="9" id="KW-0645">Protease</keyword>
<evidence type="ECO:0000313" key="9">
    <source>
        <dbReference type="EMBL" id="TYP71121.1"/>
    </source>
</evidence>
<organism evidence="9 10">
    <name type="scientific">Paenibacillus methanolicus</name>
    <dbReference type="NCBI Taxonomy" id="582686"/>
    <lineage>
        <taxon>Bacteria</taxon>
        <taxon>Bacillati</taxon>
        <taxon>Bacillota</taxon>
        <taxon>Bacilli</taxon>
        <taxon>Bacillales</taxon>
        <taxon>Paenibacillaceae</taxon>
        <taxon>Paenibacillus</taxon>
    </lineage>
</organism>
<dbReference type="AlphaFoldDB" id="A0A5S5BVA7"/>
<dbReference type="Gene3D" id="1.20.1540.10">
    <property type="entry name" value="Rhomboid-like"/>
    <property type="match status" value="1"/>
</dbReference>
<comment type="similarity">
    <text evidence="2">Belongs to the peptidase S54 family.</text>
</comment>
<dbReference type="GO" id="GO:0016020">
    <property type="term" value="C:membrane"/>
    <property type="evidence" value="ECO:0007669"/>
    <property type="project" value="UniProtKB-SubCell"/>
</dbReference>
<dbReference type="PANTHER" id="PTHR43731">
    <property type="entry name" value="RHOMBOID PROTEASE"/>
    <property type="match status" value="1"/>
</dbReference>
<evidence type="ECO:0000256" key="6">
    <source>
        <dbReference type="ARBA" id="ARBA00023136"/>
    </source>
</evidence>
<gene>
    <name evidence="9" type="ORF">BCM02_11070</name>
</gene>
<evidence type="ECO:0000313" key="10">
    <source>
        <dbReference type="Proteomes" id="UP000323257"/>
    </source>
</evidence>
<evidence type="ECO:0000256" key="1">
    <source>
        <dbReference type="ARBA" id="ARBA00004141"/>
    </source>
</evidence>
<feature type="transmembrane region" description="Helical" evidence="7">
    <location>
        <begin position="69"/>
        <end position="89"/>
    </location>
</feature>